<evidence type="ECO:0000256" key="1">
    <source>
        <dbReference type="ARBA" id="ARBA00004651"/>
    </source>
</evidence>
<protein>
    <submittedName>
        <fullName evidence="8">MFS transporter</fullName>
    </submittedName>
</protein>
<evidence type="ECO:0000256" key="3">
    <source>
        <dbReference type="ARBA" id="ARBA00022692"/>
    </source>
</evidence>
<comment type="caution">
    <text evidence="8">The sequence shown here is derived from an EMBL/GenBank/DDBJ whole genome shotgun (WGS) entry which is preliminary data.</text>
</comment>
<evidence type="ECO:0000259" key="7">
    <source>
        <dbReference type="PROSITE" id="PS50850"/>
    </source>
</evidence>
<feature type="domain" description="Major facilitator superfamily (MFS) profile" evidence="7">
    <location>
        <begin position="12"/>
        <end position="391"/>
    </location>
</feature>
<proteinExistence type="predicted"/>
<evidence type="ECO:0000313" key="8">
    <source>
        <dbReference type="EMBL" id="MFD2830286.1"/>
    </source>
</evidence>
<feature type="transmembrane region" description="Helical" evidence="6">
    <location>
        <begin position="339"/>
        <end position="360"/>
    </location>
</feature>
<keyword evidence="3 6" id="KW-0812">Transmembrane</keyword>
<dbReference type="InterPro" id="IPR036259">
    <property type="entry name" value="MFS_trans_sf"/>
</dbReference>
<keyword evidence="9" id="KW-1185">Reference proteome</keyword>
<dbReference type="EMBL" id="JBHUOQ010000001">
    <property type="protein sequence ID" value="MFD2830286.1"/>
    <property type="molecule type" value="Genomic_DNA"/>
</dbReference>
<dbReference type="CDD" id="cd17489">
    <property type="entry name" value="MFS_YfcJ_like"/>
    <property type="match status" value="1"/>
</dbReference>
<dbReference type="InterPro" id="IPR052714">
    <property type="entry name" value="MFS_Exporter"/>
</dbReference>
<gene>
    <name evidence="8" type="ORF">ACFSX4_07355</name>
</gene>
<reference evidence="9" key="1">
    <citation type="journal article" date="2019" name="Int. J. Syst. Evol. Microbiol.">
        <title>The Global Catalogue of Microorganisms (GCM) 10K type strain sequencing project: providing services to taxonomists for standard genome sequencing and annotation.</title>
        <authorList>
            <consortium name="The Broad Institute Genomics Platform"/>
            <consortium name="The Broad Institute Genome Sequencing Center for Infectious Disease"/>
            <person name="Wu L."/>
            <person name="Ma J."/>
        </authorList>
    </citation>
    <scope>NUCLEOTIDE SEQUENCE [LARGE SCALE GENOMIC DNA]</scope>
    <source>
        <strain evidence="9">KCTC 33575</strain>
    </source>
</reference>
<feature type="transmembrane region" description="Helical" evidence="6">
    <location>
        <begin position="279"/>
        <end position="298"/>
    </location>
</feature>
<organism evidence="8 9">
    <name type="scientific">Corticicoccus populi</name>
    <dbReference type="NCBI Taxonomy" id="1812821"/>
    <lineage>
        <taxon>Bacteria</taxon>
        <taxon>Bacillati</taxon>
        <taxon>Bacillota</taxon>
        <taxon>Bacilli</taxon>
        <taxon>Bacillales</taxon>
        <taxon>Staphylococcaceae</taxon>
        <taxon>Corticicoccus</taxon>
    </lineage>
</organism>
<dbReference type="PANTHER" id="PTHR23531:SF2">
    <property type="entry name" value="PERMEASE"/>
    <property type="match status" value="1"/>
</dbReference>
<evidence type="ECO:0000256" key="4">
    <source>
        <dbReference type="ARBA" id="ARBA00022989"/>
    </source>
</evidence>
<dbReference type="InterPro" id="IPR020846">
    <property type="entry name" value="MFS_dom"/>
</dbReference>
<dbReference type="RefSeq" id="WP_377773069.1">
    <property type="nucleotide sequence ID" value="NZ_JBHUOQ010000001.1"/>
</dbReference>
<feature type="transmembrane region" description="Helical" evidence="6">
    <location>
        <begin position="43"/>
        <end position="62"/>
    </location>
</feature>
<keyword evidence="2" id="KW-0813">Transport</keyword>
<feature type="transmembrane region" description="Helical" evidence="6">
    <location>
        <begin position="97"/>
        <end position="116"/>
    </location>
</feature>
<dbReference type="SUPFAM" id="SSF103473">
    <property type="entry name" value="MFS general substrate transporter"/>
    <property type="match status" value="1"/>
</dbReference>
<accession>A0ABW5WU17</accession>
<keyword evidence="4 6" id="KW-1133">Transmembrane helix</keyword>
<dbReference type="PANTHER" id="PTHR23531">
    <property type="entry name" value="QUINOLENE RESISTANCE PROTEIN NORA"/>
    <property type="match status" value="1"/>
</dbReference>
<feature type="transmembrane region" description="Helical" evidence="6">
    <location>
        <begin position="137"/>
        <end position="158"/>
    </location>
</feature>
<evidence type="ECO:0000313" key="9">
    <source>
        <dbReference type="Proteomes" id="UP001597519"/>
    </source>
</evidence>
<feature type="transmembrane region" description="Helical" evidence="6">
    <location>
        <begin position="164"/>
        <end position="185"/>
    </location>
</feature>
<feature type="transmembrane region" description="Helical" evidence="6">
    <location>
        <begin position="214"/>
        <end position="235"/>
    </location>
</feature>
<evidence type="ECO:0000256" key="6">
    <source>
        <dbReference type="SAM" id="Phobius"/>
    </source>
</evidence>
<dbReference type="InterPro" id="IPR011701">
    <property type="entry name" value="MFS"/>
</dbReference>
<evidence type="ECO:0000256" key="5">
    <source>
        <dbReference type="ARBA" id="ARBA00023136"/>
    </source>
</evidence>
<dbReference type="Proteomes" id="UP001597519">
    <property type="component" value="Unassembled WGS sequence"/>
</dbReference>
<keyword evidence="5 6" id="KW-0472">Membrane</keyword>
<feature type="transmembrane region" description="Helical" evidence="6">
    <location>
        <begin position="74"/>
        <end position="91"/>
    </location>
</feature>
<comment type="subcellular location">
    <subcellularLocation>
        <location evidence="1">Cell membrane</location>
        <topology evidence="1">Multi-pass membrane protein</topology>
    </subcellularLocation>
</comment>
<dbReference type="Pfam" id="PF07690">
    <property type="entry name" value="MFS_1"/>
    <property type="match status" value="1"/>
</dbReference>
<dbReference type="PROSITE" id="PS50850">
    <property type="entry name" value="MFS"/>
    <property type="match status" value="1"/>
</dbReference>
<dbReference type="Gene3D" id="1.20.1250.20">
    <property type="entry name" value="MFS general substrate transporter like domains"/>
    <property type="match status" value="1"/>
</dbReference>
<name>A0ABW5WU17_9STAP</name>
<sequence length="394" mass="43271">MKKQQSRIWTKDFTMIVIANLFIFLAFQMSIPTLPLYVREIGASERFIGLVVGIFTFSALLVRPKAGQWIDSKGRAPVFLIGLIILTLSTYSLAVSFTILILLVVRVVQGVGWGLSNTASGTVASDLVPRDRRGEGLGYFGLSGNIALAIGPALGLFLVDYISFQWLFVICGILTMFALLLALTVKYPKLEVHSDDDEKYEVAPPRFDFVEKKALPASTLLLFITLAFGGIATFLPAFTFERGFESHYIQIYFVIYAFALLITRLFAGQLYDRKGLTIVFVPGAVSIIIAMILLAQLWNPAMLFTAAVLYGLGFGSIQPALQAWAVNSAPNNRRGMANATYFSAFDLGVGCGAILFGFVAEVFPYSMIYYLSAASVTVALILFIIMRSRNKQSA</sequence>
<feature type="transmembrane region" description="Helical" evidence="6">
    <location>
        <begin position="304"/>
        <end position="327"/>
    </location>
</feature>
<feature type="transmembrane region" description="Helical" evidence="6">
    <location>
        <begin position="366"/>
        <end position="386"/>
    </location>
</feature>
<feature type="transmembrane region" description="Helical" evidence="6">
    <location>
        <begin position="247"/>
        <end position="267"/>
    </location>
</feature>
<evidence type="ECO:0000256" key="2">
    <source>
        <dbReference type="ARBA" id="ARBA00022448"/>
    </source>
</evidence>
<feature type="transmembrane region" description="Helical" evidence="6">
    <location>
        <begin position="12"/>
        <end position="31"/>
    </location>
</feature>